<keyword evidence="11" id="KW-1185">Reference proteome</keyword>
<evidence type="ECO:0000256" key="5">
    <source>
        <dbReference type="PIRSR" id="PIRSR600877-50"/>
    </source>
</evidence>
<keyword evidence="8" id="KW-1133">Transmembrane helix</keyword>
<dbReference type="GO" id="GO:0005576">
    <property type="term" value="C:extracellular region"/>
    <property type="evidence" value="ECO:0007669"/>
    <property type="project" value="InterPro"/>
</dbReference>
<dbReference type="PANTHER" id="PTHR33479:SF19">
    <property type="entry name" value="BOWMAN-BIRK TYPE PROTEINASE INHIBITOR C-II"/>
    <property type="match status" value="1"/>
</dbReference>
<feature type="disulfide bond" evidence="6">
    <location>
        <begin position="103"/>
        <end position="149"/>
    </location>
</feature>
<comment type="similarity">
    <text evidence="1 7">Belongs to the Bowman-Birk serine protease inhibitor family.</text>
</comment>
<feature type="domain" description="Bowman-Birk serine protease inhibitors family" evidence="9">
    <location>
        <begin position="115"/>
        <end position="130"/>
    </location>
</feature>
<reference evidence="10 11" key="1">
    <citation type="journal article" date="2023" name="Life. Sci Alliance">
        <title>Evolutionary insights into 3D genome organization and epigenetic landscape of Vigna mungo.</title>
        <authorList>
            <person name="Junaid A."/>
            <person name="Singh B."/>
            <person name="Bhatia S."/>
        </authorList>
    </citation>
    <scope>NUCLEOTIDE SEQUENCE [LARGE SCALE GENOMIC DNA]</scope>
    <source>
        <strain evidence="10">Urdbean</strain>
    </source>
</reference>
<dbReference type="EMBL" id="CP144697">
    <property type="protein sequence ID" value="WVZ15205.1"/>
    <property type="molecule type" value="Genomic_DNA"/>
</dbReference>
<feature type="disulfide bond" evidence="6">
    <location>
        <begin position="99"/>
        <end position="153"/>
    </location>
</feature>
<keyword evidence="4 6" id="KW-1015">Disulfide bond</keyword>
<dbReference type="GO" id="GO:0004867">
    <property type="term" value="F:serine-type endopeptidase inhibitor activity"/>
    <property type="evidence" value="ECO:0007669"/>
    <property type="project" value="UniProtKB-KW"/>
</dbReference>
<dbReference type="Gene3D" id="2.10.69.10">
    <property type="entry name" value="Cysteine Protease (Bromelain) Inhibitor, subunit H"/>
    <property type="match status" value="1"/>
</dbReference>
<evidence type="ECO:0000256" key="1">
    <source>
        <dbReference type="ARBA" id="ARBA00008506"/>
    </source>
</evidence>
<evidence type="ECO:0000256" key="6">
    <source>
        <dbReference type="PIRSR" id="PIRSR600877-51"/>
    </source>
</evidence>
<dbReference type="FunFam" id="2.10.69.10:FF:000001">
    <property type="entry name" value="Bowman-Birk type proteinase inhibitor"/>
    <property type="match status" value="1"/>
</dbReference>
<feature type="disulfide bond" evidence="6">
    <location>
        <begin position="132"/>
        <end position="140"/>
    </location>
</feature>
<evidence type="ECO:0000313" key="11">
    <source>
        <dbReference type="Proteomes" id="UP001374535"/>
    </source>
</evidence>
<feature type="disulfide bond" evidence="6">
    <location>
        <begin position="123"/>
        <end position="130"/>
    </location>
</feature>
<feature type="site" description="Reactive bond for trypsin" evidence="5">
    <location>
        <begin position="107"/>
        <end position="108"/>
    </location>
</feature>
<feature type="transmembrane region" description="Helical" evidence="8">
    <location>
        <begin position="55"/>
        <end position="74"/>
    </location>
</feature>
<evidence type="ECO:0000256" key="2">
    <source>
        <dbReference type="ARBA" id="ARBA00022690"/>
    </source>
</evidence>
<dbReference type="Pfam" id="PF00228">
    <property type="entry name" value="Bowman-Birk_leg"/>
    <property type="match status" value="2"/>
</dbReference>
<feature type="disulfide bond" evidence="6">
    <location>
        <begin position="105"/>
        <end position="113"/>
    </location>
</feature>
<dbReference type="PANTHER" id="PTHR33479">
    <property type="entry name" value="BOWMAN-BIRK TYPE BRAN TRYPSIN INHIBITOR"/>
    <property type="match status" value="1"/>
</dbReference>
<dbReference type="CDD" id="cd00023">
    <property type="entry name" value="BBI"/>
    <property type="match status" value="1"/>
</dbReference>
<dbReference type="InterPro" id="IPR035995">
    <property type="entry name" value="Bowman-Birk_prot_inh"/>
</dbReference>
<dbReference type="SMART" id="SM00269">
    <property type="entry name" value="BowB"/>
    <property type="match status" value="1"/>
</dbReference>
<evidence type="ECO:0000256" key="7">
    <source>
        <dbReference type="RuleBase" id="RU003856"/>
    </source>
</evidence>
<dbReference type="PROSITE" id="PS00281">
    <property type="entry name" value="BOWMAN_BIRK"/>
    <property type="match status" value="1"/>
</dbReference>
<dbReference type="AlphaFoldDB" id="A0AAQ3NTU4"/>
<evidence type="ECO:0000259" key="9">
    <source>
        <dbReference type="PROSITE" id="PS00281"/>
    </source>
</evidence>
<name>A0AAQ3NTU4_VIGMU</name>
<protein>
    <recommendedName>
        <fullName evidence="9">Bowman-Birk serine protease inhibitors family domain-containing protein</fullName>
    </recommendedName>
</protein>
<feature type="disulfide bond" evidence="6">
    <location>
        <begin position="100"/>
        <end position="115"/>
    </location>
</feature>
<organism evidence="10 11">
    <name type="scientific">Vigna mungo</name>
    <name type="common">Black gram</name>
    <name type="synonym">Phaseolus mungo</name>
    <dbReference type="NCBI Taxonomy" id="3915"/>
    <lineage>
        <taxon>Eukaryota</taxon>
        <taxon>Viridiplantae</taxon>
        <taxon>Streptophyta</taxon>
        <taxon>Embryophyta</taxon>
        <taxon>Tracheophyta</taxon>
        <taxon>Spermatophyta</taxon>
        <taxon>Magnoliopsida</taxon>
        <taxon>eudicotyledons</taxon>
        <taxon>Gunneridae</taxon>
        <taxon>Pentapetalae</taxon>
        <taxon>rosids</taxon>
        <taxon>fabids</taxon>
        <taxon>Fabales</taxon>
        <taxon>Fabaceae</taxon>
        <taxon>Papilionoideae</taxon>
        <taxon>50 kb inversion clade</taxon>
        <taxon>NPAAA clade</taxon>
        <taxon>indigoferoid/millettioid clade</taxon>
        <taxon>Phaseoleae</taxon>
        <taxon>Vigna</taxon>
    </lineage>
</organism>
<keyword evidence="8" id="KW-0472">Membrane</keyword>
<evidence type="ECO:0000313" key="10">
    <source>
        <dbReference type="EMBL" id="WVZ15205.1"/>
    </source>
</evidence>
<feature type="disulfide bond" evidence="6">
    <location>
        <begin position="127"/>
        <end position="142"/>
    </location>
</feature>
<evidence type="ECO:0000256" key="3">
    <source>
        <dbReference type="ARBA" id="ARBA00022900"/>
    </source>
</evidence>
<accession>A0AAQ3NTU4</accession>
<dbReference type="SUPFAM" id="SSF57247">
    <property type="entry name" value="Bowman-Birk inhibitor, BBI"/>
    <property type="match status" value="1"/>
</dbReference>
<keyword evidence="2 7" id="KW-0646">Protease inhibitor</keyword>
<evidence type="ECO:0000256" key="8">
    <source>
        <dbReference type="SAM" id="Phobius"/>
    </source>
</evidence>
<feature type="site" description="Reactive bond for trypsin" evidence="5">
    <location>
        <begin position="134"/>
        <end position="135"/>
    </location>
</feature>
<gene>
    <name evidence="10" type="ORF">V8G54_012771</name>
</gene>
<keyword evidence="3 7" id="KW-0722">Serine protease inhibitor</keyword>
<sequence length="161" mass="18337">MISCMPATFHMQCRKQQKDNYSVLHLQILYKQPSLGLFYIFTAKRKFRSLNKKMMVLKVCVLVVFLLGVTAAGMDLNHLRSIHHNHDSSDEPSESSEPCCDSCRCTKSIPPQCHCADIRLNSCHSACKSCMCTRSRPGKCRCLDTDDFCYKPCKSMDEDDV</sequence>
<keyword evidence="8" id="KW-0812">Transmembrane</keyword>
<dbReference type="InterPro" id="IPR000877">
    <property type="entry name" value="Prot_inh_BBI"/>
</dbReference>
<proteinExistence type="inferred from homology"/>
<evidence type="ECO:0000256" key="4">
    <source>
        <dbReference type="ARBA" id="ARBA00023157"/>
    </source>
</evidence>
<dbReference type="Proteomes" id="UP001374535">
    <property type="component" value="Chromosome 4"/>
</dbReference>